<organism evidence="12 13">
    <name type="scientific">Heterorhabditis bacteriophora</name>
    <name type="common">Entomopathogenic nematode worm</name>
    <dbReference type="NCBI Taxonomy" id="37862"/>
    <lineage>
        <taxon>Eukaryota</taxon>
        <taxon>Metazoa</taxon>
        <taxon>Ecdysozoa</taxon>
        <taxon>Nematoda</taxon>
        <taxon>Chromadorea</taxon>
        <taxon>Rhabditida</taxon>
        <taxon>Rhabditina</taxon>
        <taxon>Rhabditomorpha</taxon>
        <taxon>Strongyloidea</taxon>
        <taxon>Heterorhabditidae</taxon>
        <taxon>Heterorhabditis</taxon>
    </lineage>
</organism>
<evidence type="ECO:0000256" key="7">
    <source>
        <dbReference type="ARBA" id="ARBA00048679"/>
    </source>
</evidence>
<keyword evidence="12" id="KW-1185">Reference proteome</keyword>
<evidence type="ECO:0000313" key="12">
    <source>
        <dbReference type="Proteomes" id="UP000095283"/>
    </source>
</evidence>
<feature type="compositionally biased region" description="Polar residues" evidence="10">
    <location>
        <begin position="34"/>
        <end position="61"/>
    </location>
</feature>
<dbReference type="GO" id="GO:0005524">
    <property type="term" value="F:ATP binding"/>
    <property type="evidence" value="ECO:0007669"/>
    <property type="project" value="UniProtKB-UniRule"/>
</dbReference>
<evidence type="ECO:0000256" key="1">
    <source>
        <dbReference type="ARBA" id="ARBA00022527"/>
    </source>
</evidence>
<feature type="region of interest" description="Disordered" evidence="10">
    <location>
        <begin position="1"/>
        <end position="61"/>
    </location>
</feature>
<feature type="binding site" evidence="8">
    <location>
        <position position="127"/>
    </location>
    <ligand>
        <name>ATP</name>
        <dbReference type="ChEBI" id="CHEBI:30616"/>
    </ligand>
</feature>
<evidence type="ECO:0000256" key="9">
    <source>
        <dbReference type="PROSITE-ProRule" id="PRU10141"/>
    </source>
</evidence>
<reference evidence="13" key="1">
    <citation type="submission" date="2016-11" db="UniProtKB">
        <authorList>
            <consortium name="WormBaseParasite"/>
        </authorList>
    </citation>
    <scope>IDENTIFICATION</scope>
</reference>
<evidence type="ECO:0000313" key="13">
    <source>
        <dbReference type="WBParaSite" id="Hba_19837"/>
    </source>
</evidence>
<dbReference type="InterPro" id="IPR011009">
    <property type="entry name" value="Kinase-like_dom_sf"/>
</dbReference>
<dbReference type="Gene3D" id="3.30.200.20">
    <property type="entry name" value="Phosphorylase Kinase, domain 1"/>
    <property type="match status" value="1"/>
</dbReference>
<dbReference type="WBParaSite" id="Hba_19837">
    <property type="protein sequence ID" value="Hba_19837"/>
    <property type="gene ID" value="Hba_19837"/>
</dbReference>
<name>A0A1I7XPW9_HETBA</name>
<keyword evidence="4" id="KW-0418">Kinase</keyword>
<dbReference type="PROSITE" id="PS50011">
    <property type="entry name" value="PROTEIN_KINASE_DOM"/>
    <property type="match status" value="1"/>
</dbReference>
<evidence type="ECO:0000259" key="11">
    <source>
        <dbReference type="PROSITE" id="PS50011"/>
    </source>
</evidence>
<evidence type="ECO:0000256" key="3">
    <source>
        <dbReference type="ARBA" id="ARBA00022741"/>
    </source>
</evidence>
<dbReference type="Gene3D" id="1.10.510.10">
    <property type="entry name" value="Transferase(Phosphotransferase) domain 1"/>
    <property type="match status" value="1"/>
</dbReference>
<accession>A0A1I7XPW9</accession>
<evidence type="ECO:0000256" key="4">
    <source>
        <dbReference type="ARBA" id="ARBA00022777"/>
    </source>
</evidence>
<dbReference type="InterPro" id="IPR000719">
    <property type="entry name" value="Prot_kinase_dom"/>
</dbReference>
<dbReference type="GO" id="GO:0004674">
    <property type="term" value="F:protein serine/threonine kinase activity"/>
    <property type="evidence" value="ECO:0007669"/>
    <property type="project" value="UniProtKB-KW"/>
</dbReference>
<proteinExistence type="predicted"/>
<evidence type="ECO:0000256" key="8">
    <source>
        <dbReference type="PIRSR" id="PIRSR630616-2"/>
    </source>
</evidence>
<dbReference type="SUPFAM" id="SSF56112">
    <property type="entry name" value="Protein kinase-like (PK-like)"/>
    <property type="match status" value="1"/>
</dbReference>
<evidence type="ECO:0000256" key="2">
    <source>
        <dbReference type="ARBA" id="ARBA00022679"/>
    </source>
</evidence>
<dbReference type="AlphaFoldDB" id="A0A1I7XPW9"/>
<keyword evidence="1" id="KW-0723">Serine/threonine-protein kinase</keyword>
<comment type="catalytic activity">
    <reaction evidence="6">
        <text>L-threonyl-[protein] + ATP = O-phospho-L-threonyl-[protein] + ADP + H(+)</text>
        <dbReference type="Rhea" id="RHEA:46608"/>
        <dbReference type="Rhea" id="RHEA-COMP:11060"/>
        <dbReference type="Rhea" id="RHEA-COMP:11605"/>
        <dbReference type="ChEBI" id="CHEBI:15378"/>
        <dbReference type="ChEBI" id="CHEBI:30013"/>
        <dbReference type="ChEBI" id="CHEBI:30616"/>
        <dbReference type="ChEBI" id="CHEBI:61977"/>
        <dbReference type="ChEBI" id="CHEBI:456216"/>
        <dbReference type="EC" id="2.7.11.1"/>
    </reaction>
</comment>
<dbReference type="InterPro" id="IPR030616">
    <property type="entry name" value="Aur-like"/>
</dbReference>
<dbReference type="Proteomes" id="UP000095283">
    <property type="component" value="Unplaced"/>
</dbReference>
<evidence type="ECO:0000256" key="6">
    <source>
        <dbReference type="ARBA" id="ARBA00047899"/>
    </source>
</evidence>
<dbReference type="InterPro" id="IPR017441">
    <property type="entry name" value="Protein_kinase_ATP_BS"/>
</dbReference>
<feature type="domain" description="Protein kinase" evidence="11">
    <location>
        <begin position="1"/>
        <end position="250"/>
    </location>
</feature>
<dbReference type="SMART" id="SM00220">
    <property type="entry name" value="S_TKc"/>
    <property type="match status" value="1"/>
</dbReference>
<dbReference type="PROSITE" id="PS00107">
    <property type="entry name" value="PROTEIN_KINASE_ATP"/>
    <property type="match status" value="1"/>
</dbReference>
<protein>
    <submittedName>
        <fullName evidence="13">Aurora kinase</fullName>
    </submittedName>
</protein>
<dbReference type="PANTHER" id="PTHR24350">
    <property type="entry name" value="SERINE/THREONINE-PROTEIN KINASE IAL-RELATED"/>
    <property type="match status" value="1"/>
</dbReference>
<feature type="binding site" evidence="9">
    <location>
        <position position="105"/>
    </location>
    <ligand>
        <name>ATP</name>
        <dbReference type="ChEBI" id="CHEBI:30616"/>
    </ligand>
</feature>
<keyword evidence="5 8" id="KW-0067">ATP-binding</keyword>
<dbReference type="Pfam" id="PF00069">
    <property type="entry name" value="Pkinase"/>
    <property type="match status" value="1"/>
</dbReference>
<keyword evidence="3 8" id="KW-0547">Nucleotide-binding</keyword>
<comment type="catalytic activity">
    <reaction evidence="7">
        <text>L-seryl-[protein] + ATP = O-phospho-L-seryl-[protein] + ADP + H(+)</text>
        <dbReference type="Rhea" id="RHEA:17989"/>
        <dbReference type="Rhea" id="RHEA-COMP:9863"/>
        <dbReference type="Rhea" id="RHEA-COMP:11604"/>
        <dbReference type="ChEBI" id="CHEBI:15378"/>
        <dbReference type="ChEBI" id="CHEBI:29999"/>
        <dbReference type="ChEBI" id="CHEBI:30616"/>
        <dbReference type="ChEBI" id="CHEBI:83421"/>
        <dbReference type="ChEBI" id="CHEBI:456216"/>
        <dbReference type="EC" id="2.7.11.1"/>
    </reaction>
</comment>
<sequence>MADVRASHCIDDKESRNRNGIRATQDSYKGARKNATTGSATVQHTNSTTSENNKVCASASSQSQENKRVSWVLDDFDIGRPLGKGKFGSVFLAREKNTKFVIALKNKGKLEEIEAAHYIRQLADIADFGWAVVSHDSKRETVCGTLDYLPPEMTSGKAHDHNVDNWAIGVLLYEMLVGKPPFECPDQLDTIERIKMCSFKLDFTDLHVCVCTITLLKVCVSLKKIQETLWFNCYPYYRIPLADVLTHPWILEMTKKTTSTTAGSNT</sequence>
<evidence type="ECO:0000256" key="10">
    <source>
        <dbReference type="SAM" id="MobiDB-lite"/>
    </source>
</evidence>
<evidence type="ECO:0000256" key="5">
    <source>
        <dbReference type="ARBA" id="ARBA00022840"/>
    </source>
</evidence>
<feature type="compositionally biased region" description="Basic and acidic residues" evidence="10">
    <location>
        <begin position="1"/>
        <end position="17"/>
    </location>
</feature>
<keyword evidence="2" id="KW-0808">Transferase</keyword>